<reference evidence="2" key="1">
    <citation type="submission" date="2018-10" db="EMBL/GenBank/DDBJ databases">
        <title>Hidden diversity of soil giant viruses.</title>
        <authorList>
            <person name="Schulz F."/>
            <person name="Alteio L."/>
            <person name="Goudeau D."/>
            <person name="Ryan E.M."/>
            <person name="Malmstrom R.R."/>
            <person name="Blanchard J."/>
            <person name="Woyke T."/>
        </authorList>
    </citation>
    <scope>NUCLEOTIDE SEQUENCE</scope>
    <source>
        <strain evidence="2">EDV1</strain>
    </source>
</reference>
<gene>
    <name evidence="2" type="ORF">Edafosvirus37_8</name>
</gene>
<dbReference type="EMBL" id="MK072102">
    <property type="protein sequence ID" value="AYV78834.1"/>
    <property type="molecule type" value="Genomic_DNA"/>
</dbReference>
<keyword evidence="1" id="KW-1133">Transmembrane helix</keyword>
<sequence length="67" mass="7901">MKFKWFLLFAGITHSFKRYHFIMKFKANTSFTGIAHPFNGLLNVLINVLQLIVFFRNPLGERKDVIL</sequence>
<evidence type="ECO:0000313" key="2">
    <source>
        <dbReference type="EMBL" id="AYV78834.1"/>
    </source>
</evidence>
<protein>
    <submittedName>
        <fullName evidence="2">Uncharacterized protein</fullName>
    </submittedName>
</protein>
<proteinExistence type="predicted"/>
<keyword evidence="1" id="KW-0472">Membrane</keyword>
<evidence type="ECO:0000256" key="1">
    <source>
        <dbReference type="SAM" id="Phobius"/>
    </source>
</evidence>
<accession>A0A3G4ZWV7</accession>
<name>A0A3G4ZWV7_9VIRU</name>
<organism evidence="2">
    <name type="scientific">Edafosvirus sp</name>
    <dbReference type="NCBI Taxonomy" id="2487765"/>
    <lineage>
        <taxon>Viruses</taxon>
        <taxon>Varidnaviria</taxon>
        <taxon>Bamfordvirae</taxon>
        <taxon>Nucleocytoviricota</taxon>
        <taxon>Megaviricetes</taxon>
        <taxon>Imitervirales</taxon>
        <taxon>Mimiviridae</taxon>
        <taxon>Klosneuvirinae</taxon>
    </lineage>
</organism>
<keyword evidence="1" id="KW-0812">Transmembrane</keyword>
<feature type="transmembrane region" description="Helical" evidence="1">
    <location>
        <begin position="34"/>
        <end position="55"/>
    </location>
</feature>